<keyword evidence="7" id="KW-0679">Respiratory chain</keyword>
<dbReference type="PANTHER" id="PTHR46552:SF1">
    <property type="entry name" value="NADH-UBIQUINONE OXIDOREDUCTASE CHAIN 2"/>
    <property type="match status" value="1"/>
</dbReference>
<dbReference type="CTD" id="4536"/>
<feature type="transmembrane region" description="Helical" evidence="19">
    <location>
        <begin position="284"/>
        <end position="303"/>
    </location>
</feature>
<evidence type="ECO:0000256" key="10">
    <source>
        <dbReference type="ARBA" id="ARBA00022967"/>
    </source>
</evidence>
<feature type="domain" description="NADH:quinone oxidoreductase/Mrp antiporter transmembrane" evidence="20">
    <location>
        <begin position="73"/>
        <end position="255"/>
    </location>
</feature>
<dbReference type="GeneID" id="40508922"/>
<dbReference type="GO" id="GO:0006120">
    <property type="term" value="P:mitochondrial electron transport, NADH to ubiquinone"/>
    <property type="evidence" value="ECO:0007669"/>
    <property type="project" value="TreeGrafter"/>
</dbReference>
<evidence type="ECO:0000256" key="16">
    <source>
        <dbReference type="ARBA" id="ARBA00023136"/>
    </source>
</evidence>
<dbReference type="Pfam" id="PF00361">
    <property type="entry name" value="Proton_antipo_M"/>
    <property type="match status" value="1"/>
</dbReference>
<evidence type="ECO:0000256" key="17">
    <source>
        <dbReference type="ARBA" id="ARBA00031028"/>
    </source>
</evidence>
<keyword evidence="16 19" id="KW-0472">Membrane</keyword>
<dbReference type="GO" id="GO:0005743">
    <property type="term" value="C:mitochondrial inner membrane"/>
    <property type="evidence" value="ECO:0007669"/>
    <property type="project" value="UniProtKB-SubCell"/>
</dbReference>
<feature type="transmembrane region" description="Helical" evidence="19">
    <location>
        <begin position="100"/>
        <end position="120"/>
    </location>
</feature>
<feature type="transmembrane region" description="Helical" evidence="19">
    <location>
        <begin position="243"/>
        <end position="264"/>
    </location>
</feature>
<evidence type="ECO:0000256" key="11">
    <source>
        <dbReference type="ARBA" id="ARBA00022982"/>
    </source>
</evidence>
<comment type="similarity">
    <text evidence="3">Belongs to the complex I subunit 2 family.</text>
</comment>
<evidence type="ECO:0000256" key="1">
    <source>
        <dbReference type="ARBA" id="ARBA00003257"/>
    </source>
</evidence>
<keyword evidence="8 19" id="KW-0812">Transmembrane</keyword>
<evidence type="ECO:0000256" key="4">
    <source>
        <dbReference type="ARBA" id="ARBA00012944"/>
    </source>
</evidence>
<geneLocation type="mitochondrion" evidence="21"/>
<dbReference type="AlphaFoldDB" id="A0A4P8VXU2"/>
<protein>
    <recommendedName>
        <fullName evidence="5">NADH-ubiquinone oxidoreductase chain 2</fullName>
        <ecNumber evidence="4">7.1.1.2</ecNumber>
    </recommendedName>
    <alternativeName>
        <fullName evidence="17">NADH dehydrogenase subunit 2</fullName>
    </alternativeName>
</protein>
<feature type="transmembrane region" description="Helical" evidence="19">
    <location>
        <begin position="174"/>
        <end position="193"/>
    </location>
</feature>
<evidence type="ECO:0000256" key="5">
    <source>
        <dbReference type="ARBA" id="ARBA00021008"/>
    </source>
</evidence>
<keyword evidence="10" id="KW-1278">Translocase</keyword>
<evidence type="ECO:0000259" key="20">
    <source>
        <dbReference type="Pfam" id="PF00361"/>
    </source>
</evidence>
<keyword evidence="15 21" id="KW-0496">Mitochondrion</keyword>
<evidence type="ECO:0000256" key="2">
    <source>
        <dbReference type="ARBA" id="ARBA00004448"/>
    </source>
</evidence>
<comment type="subcellular location">
    <subcellularLocation>
        <location evidence="2">Mitochondrion inner membrane</location>
        <topology evidence="2">Multi-pass membrane protein</topology>
    </subcellularLocation>
</comment>
<evidence type="ECO:0000256" key="7">
    <source>
        <dbReference type="ARBA" id="ARBA00022660"/>
    </source>
</evidence>
<evidence type="ECO:0000256" key="12">
    <source>
        <dbReference type="ARBA" id="ARBA00022989"/>
    </source>
</evidence>
<evidence type="ECO:0000256" key="19">
    <source>
        <dbReference type="SAM" id="Phobius"/>
    </source>
</evidence>
<evidence type="ECO:0000256" key="3">
    <source>
        <dbReference type="ARBA" id="ARBA00007012"/>
    </source>
</evidence>
<dbReference type="InterPro" id="IPR050175">
    <property type="entry name" value="Complex_I_Subunit_2"/>
</dbReference>
<evidence type="ECO:0000256" key="9">
    <source>
        <dbReference type="ARBA" id="ARBA00022792"/>
    </source>
</evidence>
<evidence type="ECO:0000256" key="15">
    <source>
        <dbReference type="ARBA" id="ARBA00023128"/>
    </source>
</evidence>
<name>A0A4P8VXU2_LOXSM</name>
<dbReference type="EC" id="7.1.1.2" evidence="4"/>
<evidence type="ECO:0000313" key="21">
    <source>
        <dbReference type="EMBL" id="QCS26169.1"/>
    </source>
</evidence>
<keyword evidence="11" id="KW-0249">Electron transport</keyword>
<dbReference type="GO" id="GO:0008137">
    <property type="term" value="F:NADH dehydrogenase (ubiquinone) activity"/>
    <property type="evidence" value="ECO:0007669"/>
    <property type="project" value="UniProtKB-EC"/>
</dbReference>
<sequence length="304" mass="35596">MMLFLYLISFLFVLNFDEWIFLWLGLELNMFSFLVLVYKKNSIQVFESCFKYFFVQSLGSGLFLGMLYLGCGDLLLLLLLSFKMGVGPFFMWVPSVANGLGWLECGFLLSFQSILPIYLMYMFSSWILWFISFFSLAVGVIGSFHQLELKKLMVYSSIHHLGWMIVCQSVDGQLWLIYLIVYFIILLSVIKAFSDMGFLNLLEYSNNRFSMLIYMLSMGGMPPTLGFILKWLSFLFFIEYDYFLLFVMMLFSVVMLYIYLRIIYDGILLSLSMDWMLVSAKGYSMKELFHLMGGLLIFFFILLV</sequence>
<feature type="transmembrane region" description="Helical" evidence="19">
    <location>
        <begin position="213"/>
        <end position="236"/>
    </location>
</feature>
<accession>A0A4P8VXU2</accession>
<dbReference type="EMBL" id="MK425700">
    <property type="protein sequence ID" value="QCS26169.1"/>
    <property type="molecule type" value="Genomic_DNA"/>
</dbReference>
<comment type="function">
    <text evidence="1">Core subunit of the mitochondrial membrane respiratory chain NADH dehydrogenase (Complex I) that is believed to belong to the minimal assembly required for catalysis. Complex I functions in the transfer of electrons from NADH to the respiratory chain. The immediate electron acceptor for the enzyme is believed to be ubiquinone.</text>
</comment>
<comment type="catalytic activity">
    <reaction evidence="18">
        <text>a ubiquinone + NADH + 5 H(+)(in) = a ubiquinol + NAD(+) + 4 H(+)(out)</text>
        <dbReference type="Rhea" id="RHEA:29091"/>
        <dbReference type="Rhea" id="RHEA-COMP:9565"/>
        <dbReference type="Rhea" id="RHEA-COMP:9566"/>
        <dbReference type="ChEBI" id="CHEBI:15378"/>
        <dbReference type="ChEBI" id="CHEBI:16389"/>
        <dbReference type="ChEBI" id="CHEBI:17976"/>
        <dbReference type="ChEBI" id="CHEBI:57540"/>
        <dbReference type="ChEBI" id="CHEBI:57945"/>
        <dbReference type="EC" id="7.1.1.2"/>
    </reaction>
</comment>
<keyword evidence="6" id="KW-0813">Transport</keyword>
<evidence type="ECO:0000256" key="8">
    <source>
        <dbReference type="ARBA" id="ARBA00022692"/>
    </source>
</evidence>
<evidence type="ECO:0000256" key="18">
    <source>
        <dbReference type="ARBA" id="ARBA00049551"/>
    </source>
</evidence>
<feature type="transmembrane region" description="Helical" evidence="19">
    <location>
        <begin position="126"/>
        <end position="144"/>
    </location>
</feature>
<gene>
    <name evidence="21" type="primary">ND2</name>
</gene>
<dbReference type="InterPro" id="IPR001750">
    <property type="entry name" value="ND/Mrp_TM"/>
</dbReference>
<reference evidence="21" key="1">
    <citation type="journal article" date="2019" name="Mitochondrial DNA Part B Resour">
        <title>The brown spider Loxosceles similis (Araneae: Sicariidae): complete mitochondrial genome sequence.</title>
        <authorList>
            <person name="Kalapothakis Y."/>
            <person name="Miranda K.G."/>
            <person name="Pereira A.H."/>
            <person name="Facchin S."/>
            <person name="Lucio N."/>
            <person name="Kalapothakis E."/>
        </authorList>
    </citation>
    <scope>NUCLEOTIDE SEQUENCE</scope>
</reference>
<evidence type="ECO:0000256" key="13">
    <source>
        <dbReference type="ARBA" id="ARBA00023027"/>
    </source>
</evidence>
<proteinExistence type="inferred from homology"/>
<evidence type="ECO:0000256" key="6">
    <source>
        <dbReference type="ARBA" id="ARBA00022448"/>
    </source>
</evidence>
<keyword evidence="14" id="KW-0830">Ubiquinone</keyword>
<keyword evidence="9" id="KW-0999">Mitochondrion inner membrane</keyword>
<dbReference type="SMR" id="A0A4P8VXU2"/>
<keyword evidence="12 19" id="KW-1133">Transmembrane helix</keyword>
<keyword evidence="13" id="KW-0520">NAD</keyword>
<evidence type="ECO:0000256" key="14">
    <source>
        <dbReference type="ARBA" id="ARBA00023075"/>
    </source>
</evidence>
<dbReference type="RefSeq" id="YP_009660716.1">
    <property type="nucleotide sequence ID" value="NC_042902.1"/>
</dbReference>
<organism evidence="21">
    <name type="scientific">Loxosceles similis</name>
    <name type="common">Brazilian brown spider</name>
    <name type="synonym">Loxosceles surata</name>
    <dbReference type="NCBI Taxonomy" id="321804"/>
    <lineage>
        <taxon>Eukaryota</taxon>
        <taxon>Metazoa</taxon>
        <taxon>Ecdysozoa</taxon>
        <taxon>Arthropoda</taxon>
        <taxon>Chelicerata</taxon>
        <taxon>Arachnida</taxon>
        <taxon>Araneae</taxon>
        <taxon>Araneomorphae</taxon>
        <taxon>Haplogynae</taxon>
        <taxon>Scytodoidea</taxon>
        <taxon>Sicariidae</taxon>
        <taxon>Loxosceles</taxon>
    </lineage>
</organism>
<dbReference type="PANTHER" id="PTHR46552">
    <property type="entry name" value="NADH-UBIQUINONE OXIDOREDUCTASE CHAIN 2"/>
    <property type="match status" value="1"/>
</dbReference>